<dbReference type="Proteomes" id="UP000515204">
    <property type="component" value="Unplaced"/>
</dbReference>
<dbReference type="Gene3D" id="3.40.630.10">
    <property type="entry name" value="Zn peptidases"/>
    <property type="match status" value="1"/>
</dbReference>
<accession>A0A6P3XFH2</accession>
<dbReference type="OrthoDB" id="3064516at2759"/>
<name>A0A6P3XFH2_DINQU</name>
<dbReference type="Pfam" id="PF01546">
    <property type="entry name" value="Peptidase_M20"/>
    <property type="match status" value="1"/>
</dbReference>
<dbReference type="AlphaFoldDB" id="A0A6P3XFH2"/>
<dbReference type="InterPro" id="IPR052083">
    <property type="entry name" value="Aminoacylase-1_M20A"/>
</dbReference>
<dbReference type="PANTHER" id="PTHR45892:SF1">
    <property type="entry name" value="AMINOACYLASE-1"/>
    <property type="match status" value="1"/>
</dbReference>
<dbReference type="GeneID" id="106745603"/>
<keyword evidence="2" id="KW-1185">Reference proteome</keyword>
<evidence type="ECO:0000313" key="3">
    <source>
        <dbReference type="RefSeq" id="XP_014476848.1"/>
    </source>
</evidence>
<dbReference type="GO" id="GO:0004046">
    <property type="term" value="F:aminoacylase activity"/>
    <property type="evidence" value="ECO:0007669"/>
    <property type="project" value="TreeGrafter"/>
</dbReference>
<proteinExistence type="predicted"/>
<evidence type="ECO:0000313" key="2">
    <source>
        <dbReference type="Proteomes" id="UP000515204"/>
    </source>
</evidence>
<dbReference type="InterPro" id="IPR001261">
    <property type="entry name" value="ArgE/DapE_CS"/>
</dbReference>
<dbReference type="PANTHER" id="PTHR45892">
    <property type="entry name" value="AMINOACYLASE-1"/>
    <property type="match status" value="1"/>
</dbReference>
<protein>
    <submittedName>
        <fullName evidence="3">Aminoacylase-1-like</fullName>
    </submittedName>
</protein>
<dbReference type="FunFam" id="3.40.630.10:FF:000019">
    <property type="entry name" value="Aminoacylase 1"/>
    <property type="match status" value="1"/>
</dbReference>
<dbReference type="PROSITE" id="PS00758">
    <property type="entry name" value="ARGE_DAPE_CPG2_1"/>
    <property type="match status" value="1"/>
</dbReference>
<dbReference type="RefSeq" id="XP_014476848.1">
    <property type="nucleotide sequence ID" value="XM_014621362.1"/>
</dbReference>
<evidence type="ECO:0000256" key="1">
    <source>
        <dbReference type="ARBA" id="ARBA00022801"/>
    </source>
</evidence>
<dbReference type="InterPro" id="IPR002933">
    <property type="entry name" value="Peptidase_M20"/>
</dbReference>
<gene>
    <name evidence="3" type="primary">LOC106745603</name>
</gene>
<reference evidence="3" key="1">
    <citation type="submission" date="2025-08" db="UniProtKB">
        <authorList>
            <consortium name="RefSeq"/>
        </authorList>
    </citation>
    <scope>IDENTIFICATION</scope>
</reference>
<dbReference type="KEGG" id="dqu:106745603"/>
<sequence>MHKNMKSGGSLNDLNLRAVENYREYLRIPSVHPDINYDDCVAFLLRQADSLQLPVHVHHVRPDKPVVVITWEGTDPIKPSILLNSHMDVVPVFEHEWTYPPFDAHMDEQGNIYARGAQDTKVLGIQYLEAIHRLKLNGQRLSRTVHVSFVPDEEIGGELGMKKYVRSEHFKSLNVGFALDENVSSSTPTFVVAFDEKIKLGLMIKCKERLRKPSCRMSTSVT</sequence>
<organism evidence="2 3">
    <name type="scientific">Dinoponera quadriceps</name>
    <name type="common">South American ant</name>
    <dbReference type="NCBI Taxonomy" id="609295"/>
    <lineage>
        <taxon>Eukaryota</taxon>
        <taxon>Metazoa</taxon>
        <taxon>Ecdysozoa</taxon>
        <taxon>Arthropoda</taxon>
        <taxon>Hexapoda</taxon>
        <taxon>Insecta</taxon>
        <taxon>Pterygota</taxon>
        <taxon>Neoptera</taxon>
        <taxon>Endopterygota</taxon>
        <taxon>Hymenoptera</taxon>
        <taxon>Apocrita</taxon>
        <taxon>Aculeata</taxon>
        <taxon>Formicoidea</taxon>
        <taxon>Formicidae</taxon>
        <taxon>Ponerinae</taxon>
        <taxon>Ponerini</taxon>
        <taxon>Dinoponera</taxon>
    </lineage>
</organism>
<keyword evidence="1" id="KW-0378">Hydrolase</keyword>
<dbReference type="SUPFAM" id="SSF53187">
    <property type="entry name" value="Zn-dependent exopeptidases"/>
    <property type="match status" value="1"/>
</dbReference>